<evidence type="ECO:0000256" key="3">
    <source>
        <dbReference type="ARBA" id="ARBA00022692"/>
    </source>
</evidence>
<protein>
    <submittedName>
        <fullName evidence="7">Sporulation integral membrane protein YtvI</fullName>
    </submittedName>
</protein>
<dbReference type="NCBIfam" id="TIGR02872">
    <property type="entry name" value="spore_ytvI"/>
    <property type="match status" value="1"/>
</dbReference>
<evidence type="ECO:0000256" key="5">
    <source>
        <dbReference type="ARBA" id="ARBA00023136"/>
    </source>
</evidence>
<comment type="similarity">
    <text evidence="2">Belongs to the autoinducer-2 exporter (AI-2E) (TC 2.A.86) family.</text>
</comment>
<keyword evidence="4 6" id="KW-1133">Transmembrane helix</keyword>
<dbReference type="InterPro" id="IPR014227">
    <property type="entry name" value="YtvI-like"/>
</dbReference>
<evidence type="ECO:0000256" key="2">
    <source>
        <dbReference type="ARBA" id="ARBA00009773"/>
    </source>
</evidence>
<evidence type="ECO:0000313" key="8">
    <source>
        <dbReference type="Proteomes" id="UP000886721"/>
    </source>
</evidence>
<evidence type="ECO:0000313" key="7">
    <source>
        <dbReference type="EMBL" id="HIX68721.1"/>
    </source>
</evidence>
<dbReference type="InterPro" id="IPR002549">
    <property type="entry name" value="AI-2E-like"/>
</dbReference>
<dbReference type="EMBL" id="DXEM01000034">
    <property type="protein sequence ID" value="HIX68721.1"/>
    <property type="molecule type" value="Genomic_DNA"/>
</dbReference>
<dbReference type="GO" id="GO:0016020">
    <property type="term" value="C:membrane"/>
    <property type="evidence" value="ECO:0007669"/>
    <property type="project" value="UniProtKB-SubCell"/>
</dbReference>
<dbReference type="Proteomes" id="UP000886721">
    <property type="component" value="Unassembled WGS sequence"/>
</dbReference>
<accession>A0A9D1WXA8</accession>
<name>A0A9D1WXA8_9FIRM</name>
<feature type="transmembrane region" description="Helical" evidence="6">
    <location>
        <begin position="222"/>
        <end position="241"/>
    </location>
</feature>
<evidence type="ECO:0000256" key="1">
    <source>
        <dbReference type="ARBA" id="ARBA00004141"/>
    </source>
</evidence>
<proteinExistence type="inferred from homology"/>
<feature type="transmembrane region" description="Helical" evidence="6">
    <location>
        <begin position="12"/>
        <end position="41"/>
    </location>
</feature>
<dbReference type="AlphaFoldDB" id="A0A9D1WXA8"/>
<feature type="transmembrane region" description="Helical" evidence="6">
    <location>
        <begin position="62"/>
        <end position="82"/>
    </location>
</feature>
<evidence type="ECO:0000256" key="4">
    <source>
        <dbReference type="ARBA" id="ARBA00022989"/>
    </source>
</evidence>
<gene>
    <name evidence="7" type="primary">ytvI</name>
    <name evidence="7" type="ORF">H9735_11455</name>
</gene>
<organism evidence="7 8">
    <name type="scientific">Candidatus Anaerostipes excrementavium</name>
    <dbReference type="NCBI Taxonomy" id="2838463"/>
    <lineage>
        <taxon>Bacteria</taxon>
        <taxon>Bacillati</taxon>
        <taxon>Bacillota</taxon>
        <taxon>Clostridia</taxon>
        <taxon>Lachnospirales</taxon>
        <taxon>Lachnospiraceae</taxon>
        <taxon>Anaerostipes</taxon>
    </lineage>
</organism>
<evidence type="ECO:0000256" key="6">
    <source>
        <dbReference type="SAM" id="Phobius"/>
    </source>
</evidence>
<comment type="caution">
    <text evidence="7">The sequence shown here is derived from an EMBL/GenBank/DDBJ whole genome shotgun (WGS) entry which is preliminary data.</text>
</comment>
<feature type="transmembrane region" description="Helical" evidence="6">
    <location>
        <begin position="167"/>
        <end position="185"/>
    </location>
</feature>
<comment type="subcellular location">
    <subcellularLocation>
        <location evidence="1">Membrane</location>
        <topology evidence="1">Multi-pass membrane protein</topology>
    </subcellularLocation>
</comment>
<feature type="transmembrane region" description="Helical" evidence="6">
    <location>
        <begin position="247"/>
        <end position="268"/>
    </location>
</feature>
<reference evidence="7" key="1">
    <citation type="journal article" date="2021" name="PeerJ">
        <title>Extensive microbial diversity within the chicken gut microbiome revealed by metagenomics and culture.</title>
        <authorList>
            <person name="Gilroy R."/>
            <person name="Ravi A."/>
            <person name="Getino M."/>
            <person name="Pursley I."/>
            <person name="Horton D.L."/>
            <person name="Alikhan N.F."/>
            <person name="Baker D."/>
            <person name="Gharbi K."/>
            <person name="Hall N."/>
            <person name="Watson M."/>
            <person name="Adriaenssens E.M."/>
            <person name="Foster-Nyarko E."/>
            <person name="Jarju S."/>
            <person name="Secka A."/>
            <person name="Antonio M."/>
            <person name="Oren A."/>
            <person name="Chaudhuri R.R."/>
            <person name="La Ragione R."/>
            <person name="Hildebrand F."/>
            <person name="Pallen M.J."/>
        </authorList>
    </citation>
    <scope>NUCLEOTIDE SEQUENCE</scope>
    <source>
        <strain evidence="7">CHK191-13928</strain>
    </source>
</reference>
<keyword evidence="3 6" id="KW-0812">Transmembrane</keyword>
<feature type="transmembrane region" description="Helical" evidence="6">
    <location>
        <begin position="312"/>
        <end position="343"/>
    </location>
</feature>
<keyword evidence="5 6" id="KW-0472">Membrane</keyword>
<sequence length="349" mass="38839">MDKKKQFLLDTAYYGTIAVMIFLAVKFLFPIFLPFALAGLIAYVIHRISRRFGEKIPIKRKYFMLLAVTIFYAVILGLILWAGKLLLPSVVDCIARLPKFYQSDIVPWMERLAVKIEQMMLQVGGVDGDQINGIMEQTMKKINQAADSLSVQLLKKVPGCLACIPDYIIRITIMVISTYFIAVDYDKILGFIKKILPEKGWDLCCKVKKYGLHMLWAYLKSYSFLMFLTFGELFAGLWLLHIPCAGWIALGIAGFDILPIVGTGGILLPWAGIAGFMGDYSLAVGLLILYGVITIVRNILEPRIVGKQIGLHPLAALIAMFAGVSLAGIPGLILFPVLLMVVIQVEKET</sequence>
<reference evidence="7" key="2">
    <citation type="submission" date="2021-04" db="EMBL/GenBank/DDBJ databases">
        <authorList>
            <person name="Gilroy R."/>
        </authorList>
    </citation>
    <scope>NUCLEOTIDE SEQUENCE</scope>
    <source>
        <strain evidence="7">CHK191-13928</strain>
    </source>
</reference>
<feature type="transmembrane region" description="Helical" evidence="6">
    <location>
        <begin position="280"/>
        <end position="300"/>
    </location>
</feature>
<dbReference type="Pfam" id="PF01594">
    <property type="entry name" value="AI-2E_transport"/>
    <property type="match status" value="1"/>
</dbReference>